<name>A0AB38FVJ5_9ENTR</name>
<dbReference type="AlphaFoldDB" id="A0AB38FVJ5"/>
<protein>
    <submittedName>
        <fullName evidence="1">Predicted transcriptional regulator</fullName>
    </submittedName>
</protein>
<comment type="caution">
    <text evidence="1">The sequence shown here is derived from an EMBL/GenBank/DDBJ whole genome shotgun (WGS) entry which is preliminary data.</text>
</comment>
<reference evidence="1 2" key="1">
    <citation type="submission" date="2018-06" db="EMBL/GenBank/DDBJ databases">
        <authorList>
            <consortium name="Pathogen Informatics"/>
            <person name="Doyle S."/>
        </authorList>
    </citation>
    <scope>NUCLEOTIDE SEQUENCE [LARGE SCALE GENOMIC DNA]</scope>
    <source>
        <strain evidence="1 2">NCTC11967</strain>
    </source>
</reference>
<dbReference type="Gene3D" id="1.10.238.160">
    <property type="match status" value="1"/>
</dbReference>
<organism evidence="1 2">
    <name type="scientific">Yokenella regensburgei</name>
    <dbReference type="NCBI Taxonomy" id="158877"/>
    <lineage>
        <taxon>Bacteria</taxon>
        <taxon>Pseudomonadati</taxon>
        <taxon>Pseudomonadota</taxon>
        <taxon>Gammaproteobacteria</taxon>
        <taxon>Enterobacterales</taxon>
        <taxon>Enterobacteriaceae</taxon>
        <taxon>Yokenella</taxon>
    </lineage>
</organism>
<evidence type="ECO:0000313" key="1">
    <source>
        <dbReference type="EMBL" id="SQA63337.1"/>
    </source>
</evidence>
<proteinExistence type="predicted"/>
<dbReference type="Pfam" id="PF05930">
    <property type="entry name" value="Phage_AlpA"/>
    <property type="match status" value="1"/>
</dbReference>
<dbReference type="EMBL" id="UAVL01000011">
    <property type="protein sequence ID" value="SQA63337.1"/>
    <property type="molecule type" value="Genomic_DNA"/>
</dbReference>
<accession>A0AB38FVJ5</accession>
<dbReference type="RefSeq" id="WP_373896527.1">
    <property type="nucleotide sequence ID" value="NZ_UAVL01000011.1"/>
</dbReference>
<dbReference type="Proteomes" id="UP000251313">
    <property type="component" value="Unassembled WGS sequence"/>
</dbReference>
<gene>
    <name evidence="1" type="ORF">NCTC11967_02373</name>
</gene>
<dbReference type="InterPro" id="IPR010260">
    <property type="entry name" value="AlpA"/>
</dbReference>
<evidence type="ECO:0000313" key="2">
    <source>
        <dbReference type="Proteomes" id="UP000251313"/>
    </source>
</evidence>
<sequence>MTNPLQTEYPVYANRHENIQIGTPLPPEVEKRIHFAMGDDILLSMKDITAHSGLSDKHYYSLISRGMFPRPLKIGRSSRWRKSDYEAWLNERDINRK</sequence>